<feature type="compositionally biased region" description="Basic residues" evidence="1">
    <location>
        <begin position="166"/>
        <end position="176"/>
    </location>
</feature>
<protein>
    <submittedName>
        <fullName evidence="3">Uncharacterized protein</fullName>
    </submittedName>
</protein>
<dbReference type="OrthoDB" id="10548973at2759"/>
<feature type="compositionally biased region" description="Pro residues" evidence="1">
    <location>
        <begin position="92"/>
        <end position="105"/>
    </location>
</feature>
<dbReference type="Proteomes" id="UP000754883">
    <property type="component" value="Unassembled WGS sequence"/>
</dbReference>
<evidence type="ECO:0000313" key="4">
    <source>
        <dbReference type="Proteomes" id="UP000754883"/>
    </source>
</evidence>
<accession>A0A9N9Y3C5</accession>
<reference evidence="3" key="1">
    <citation type="submission" date="2021-10" db="EMBL/GenBank/DDBJ databases">
        <authorList>
            <person name="Piombo E."/>
        </authorList>
    </citation>
    <scope>NUCLEOTIDE SEQUENCE</scope>
</reference>
<organism evidence="3 4">
    <name type="scientific">Clonostachys byssicola</name>
    <dbReference type="NCBI Taxonomy" id="160290"/>
    <lineage>
        <taxon>Eukaryota</taxon>
        <taxon>Fungi</taxon>
        <taxon>Dikarya</taxon>
        <taxon>Ascomycota</taxon>
        <taxon>Pezizomycotina</taxon>
        <taxon>Sordariomycetes</taxon>
        <taxon>Hypocreomycetidae</taxon>
        <taxon>Hypocreales</taxon>
        <taxon>Bionectriaceae</taxon>
        <taxon>Clonostachys</taxon>
    </lineage>
</organism>
<comment type="caution">
    <text evidence="3">The sequence shown here is derived from an EMBL/GenBank/DDBJ whole genome shotgun (WGS) entry which is preliminary data.</text>
</comment>
<feature type="region of interest" description="Disordered" evidence="1">
    <location>
        <begin position="69"/>
        <end position="202"/>
    </location>
</feature>
<evidence type="ECO:0000256" key="2">
    <source>
        <dbReference type="SAM" id="SignalP"/>
    </source>
</evidence>
<keyword evidence="2" id="KW-0732">Signal</keyword>
<dbReference type="EMBL" id="CABFNO020001473">
    <property type="protein sequence ID" value="CAG9990482.1"/>
    <property type="molecule type" value="Genomic_DNA"/>
</dbReference>
<keyword evidence="4" id="KW-1185">Reference proteome</keyword>
<feature type="chain" id="PRO_5040277642" evidence="2">
    <location>
        <begin position="23"/>
        <end position="202"/>
    </location>
</feature>
<evidence type="ECO:0000313" key="3">
    <source>
        <dbReference type="EMBL" id="CAG9990482.1"/>
    </source>
</evidence>
<sequence length="202" mass="22313">MVVVRRLGALSFLFSVVTSGAASSPDNGHDVTRAVLEDEAYENSFYERSFGGLDERDLEDLAELDDEVLYARQRPYSPQRNSGRPRAKPPLDDPFPGPKPRPGRLPLPGSSQRKSRRPRAIRPADPVPPRPGKSKADPPPGLRPIGSKNPLLNPVGSKNPLLKSVGSKKKPKRSRARPSLPKIKPESPTQWIKQGKPKRKNQ</sequence>
<evidence type="ECO:0000256" key="1">
    <source>
        <dbReference type="SAM" id="MobiDB-lite"/>
    </source>
</evidence>
<feature type="signal peptide" evidence="2">
    <location>
        <begin position="1"/>
        <end position="22"/>
    </location>
</feature>
<gene>
    <name evidence="3" type="ORF">CBYS24578_00013793</name>
</gene>
<feature type="compositionally biased region" description="Pro residues" evidence="1">
    <location>
        <begin position="125"/>
        <end position="142"/>
    </location>
</feature>
<name>A0A9N9Y3C5_9HYPO</name>
<dbReference type="AlphaFoldDB" id="A0A9N9Y3C5"/>
<proteinExistence type="predicted"/>